<feature type="transmembrane region" description="Helical" evidence="6">
    <location>
        <begin position="12"/>
        <end position="33"/>
    </location>
</feature>
<dbReference type="EMBL" id="NOJY02000035">
    <property type="protein sequence ID" value="RDY26098.1"/>
    <property type="molecule type" value="Genomic_DNA"/>
</dbReference>
<keyword evidence="2" id="KW-1003">Cell membrane</keyword>
<keyword evidence="4 6" id="KW-1133">Transmembrane helix</keyword>
<dbReference type="Proteomes" id="UP000215694">
    <property type="component" value="Unassembled WGS sequence"/>
</dbReference>
<dbReference type="AlphaFoldDB" id="A0A371J0A4"/>
<proteinExistence type="predicted"/>
<feature type="transmembrane region" description="Helical" evidence="6">
    <location>
        <begin position="71"/>
        <end position="92"/>
    </location>
</feature>
<keyword evidence="8" id="KW-1185">Reference proteome</keyword>
<evidence type="ECO:0000313" key="7">
    <source>
        <dbReference type="EMBL" id="RDY26098.1"/>
    </source>
</evidence>
<keyword evidence="3 6" id="KW-0812">Transmembrane</keyword>
<comment type="caution">
    <text evidence="7">The sequence shown here is derived from an EMBL/GenBank/DDBJ whole genome shotgun (WGS) entry which is preliminary data.</text>
</comment>
<dbReference type="Pfam" id="PF03899">
    <property type="entry name" value="ATP-synt_I"/>
    <property type="match status" value="1"/>
</dbReference>
<name>A0A371J0A4_9FIRM</name>
<comment type="subcellular location">
    <subcellularLocation>
        <location evidence="1">Cell membrane</location>
        <topology evidence="1">Multi-pass membrane protein</topology>
    </subcellularLocation>
</comment>
<keyword evidence="5 6" id="KW-0472">Membrane</keyword>
<evidence type="ECO:0000313" key="8">
    <source>
        <dbReference type="Proteomes" id="UP000215694"/>
    </source>
</evidence>
<gene>
    <name evidence="7" type="ORF">CHL78_014940</name>
</gene>
<feature type="transmembrane region" description="Helical" evidence="6">
    <location>
        <begin position="39"/>
        <end position="59"/>
    </location>
</feature>
<feature type="transmembrane region" description="Helical" evidence="6">
    <location>
        <begin position="98"/>
        <end position="120"/>
    </location>
</feature>
<sequence length="129" mass="14220">MNIKLLNEIKYVTKGVVVFDVIILVLLLITSMFTKSMLLGLVFGSLIALLNFRLIALSLEKSIAMPVSKAQIYTTAQYILRMTITGIVLIVSAKAQHLHILGVAIGLLSPKFVILAKTLIIDKLKRKEA</sequence>
<dbReference type="GO" id="GO:0005886">
    <property type="term" value="C:plasma membrane"/>
    <property type="evidence" value="ECO:0007669"/>
    <property type="project" value="UniProtKB-SubCell"/>
</dbReference>
<evidence type="ECO:0000256" key="1">
    <source>
        <dbReference type="ARBA" id="ARBA00004651"/>
    </source>
</evidence>
<protein>
    <submittedName>
        <fullName evidence="7">ATP synthase subunit I</fullName>
    </submittedName>
</protein>
<evidence type="ECO:0000256" key="4">
    <source>
        <dbReference type="ARBA" id="ARBA00022989"/>
    </source>
</evidence>
<evidence type="ECO:0000256" key="5">
    <source>
        <dbReference type="ARBA" id="ARBA00023136"/>
    </source>
</evidence>
<evidence type="ECO:0000256" key="3">
    <source>
        <dbReference type="ARBA" id="ARBA00022692"/>
    </source>
</evidence>
<evidence type="ECO:0000256" key="6">
    <source>
        <dbReference type="SAM" id="Phobius"/>
    </source>
</evidence>
<evidence type="ECO:0000256" key="2">
    <source>
        <dbReference type="ARBA" id="ARBA00022475"/>
    </source>
</evidence>
<dbReference type="RefSeq" id="WP_094368411.1">
    <property type="nucleotide sequence ID" value="NZ_NOJY02000035.1"/>
</dbReference>
<dbReference type="InterPro" id="IPR005598">
    <property type="entry name" value="ATP_synth_I"/>
</dbReference>
<accession>A0A371J0A4</accession>
<dbReference type="OrthoDB" id="1711023at2"/>
<reference evidence="7 8" key="1">
    <citation type="journal article" date="2017" name="Genome Announc.">
        <title>Draft Genome Sequence of Romboutsia weinsteinii sp. nov. Strain CCRI-19649(T) Isolated from Surface Water.</title>
        <authorList>
            <person name="Maheux A.F."/>
            <person name="Boudreau D.K."/>
            <person name="Berube E."/>
            <person name="Boissinot M."/>
            <person name="Cantin P."/>
            <person name="Raymond F."/>
            <person name="Corbeil J."/>
            <person name="Omar R.F."/>
            <person name="Bergeron M.G."/>
        </authorList>
    </citation>
    <scope>NUCLEOTIDE SEQUENCE [LARGE SCALE GENOMIC DNA]</scope>
    <source>
        <strain evidence="7 8">CCRI-19649</strain>
    </source>
</reference>
<organism evidence="7 8">
    <name type="scientific">Romboutsia weinsteinii</name>
    <dbReference type="NCBI Taxonomy" id="2020949"/>
    <lineage>
        <taxon>Bacteria</taxon>
        <taxon>Bacillati</taxon>
        <taxon>Bacillota</taxon>
        <taxon>Clostridia</taxon>
        <taxon>Peptostreptococcales</taxon>
        <taxon>Peptostreptococcaceae</taxon>
        <taxon>Romboutsia</taxon>
    </lineage>
</organism>